<dbReference type="PANTHER" id="PTHR33349:SF41">
    <property type="entry name" value="EMB|CAB62594.1"/>
    <property type="match status" value="1"/>
</dbReference>
<organism evidence="3 4">
    <name type="scientific">Papaver atlanticum</name>
    <dbReference type="NCBI Taxonomy" id="357466"/>
    <lineage>
        <taxon>Eukaryota</taxon>
        <taxon>Viridiplantae</taxon>
        <taxon>Streptophyta</taxon>
        <taxon>Embryophyta</taxon>
        <taxon>Tracheophyta</taxon>
        <taxon>Spermatophyta</taxon>
        <taxon>Magnoliopsida</taxon>
        <taxon>Ranunculales</taxon>
        <taxon>Papaveraceae</taxon>
        <taxon>Papaveroideae</taxon>
        <taxon>Papaver</taxon>
    </lineage>
</organism>
<feature type="region of interest" description="Disordered" evidence="1">
    <location>
        <begin position="326"/>
        <end position="516"/>
    </location>
</feature>
<keyword evidence="4" id="KW-1185">Reference proteome</keyword>
<dbReference type="Proteomes" id="UP001202328">
    <property type="component" value="Unassembled WGS sequence"/>
</dbReference>
<feature type="region of interest" description="Disordered" evidence="1">
    <location>
        <begin position="122"/>
        <end position="291"/>
    </location>
</feature>
<feature type="compositionally biased region" description="Polar residues" evidence="1">
    <location>
        <begin position="187"/>
        <end position="201"/>
    </location>
</feature>
<feature type="compositionally biased region" description="Polar residues" evidence="1">
    <location>
        <begin position="156"/>
        <end position="170"/>
    </location>
</feature>
<evidence type="ECO:0000313" key="4">
    <source>
        <dbReference type="Proteomes" id="UP001202328"/>
    </source>
</evidence>
<feature type="compositionally biased region" description="Polar residues" evidence="1">
    <location>
        <begin position="259"/>
        <end position="274"/>
    </location>
</feature>
<feature type="compositionally biased region" description="Acidic residues" evidence="1">
    <location>
        <begin position="385"/>
        <end position="408"/>
    </location>
</feature>
<sequence length="560" mass="62546">MAAEGTETPPTFDKVTPKDRRRNSTGKTSTSGSGEKKIPHYLSATCNTSNSCHDFCKYGRKHDFEEEKRPTLKELRAKMIRDKKAGKTVNPVEIRYTPIKSKASPHQPVQVYEAPKIIKEATSSKRENVSEQNASPDQLIGVSETPKIMKKETASFKRTNVSKPKSSPDQLVQVPEMPRTMKEPTSSKRTNGSEPKASPNQLVRVLETPRTMKKETTSFKRTNGSEPKASPDQQVRVLETPKIIKKKATSFKRTDVSAKPSTEKSSPSPLSTSGGMTGRRNSESKVLKMDGVSKIGQKKTVVLPKTSLSPRLSINRVASLITKSKVLKTGASPSKNPKVKKDGSNEEVREKTLYIISPRPKEGNLESGYNLTSLPERDVEKDGQEGEEYEESEYTTDDEIEALSETGEDVNGNPVDKEKYKRKPRKTVHVEDEELARKLNFRRGKVVNPQAENNGARRLKFNRGKGLDSNQNGANDTRRRYRKNEVNNDDANNGKPKSENVVLRHQDTQEKKDAQGLYNNVIEETASMLVEKRKSKVKALVGAFETVISLQESKPSTHQN</sequence>
<gene>
    <name evidence="3" type="ORF">MKW98_002986</name>
</gene>
<evidence type="ECO:0000313" key="3">
    <source>
        <dbReference type="EMBL" id="KAI3960487.1"/>
    </source>
</evidence>
<feature type="region of interest" description="Disordered" evidence="1">
    <location>
        <begin position="1"/>
        <end position="39"/>
    </location>
</feature>
<comment type="caution">
    <text evidence="3">The sequence shown here is derived from an EMBL/GenBank/DDBJ whole genome shotgun (WGS) entry which is preliminary data.</text>
</comment>
<feature type="compositionally biased region" description="Basic and acidic residues" evidence="1">
    <location>
        <begin position="496"/>
        <end position="514"/>
    </location>
</feature>
<feature type="compositionally biased region" description="Basic and acidic residues" evidence="1">
    <location>
        <begin position="375"/>
        <end position="384"/>
    </location>
</feature>
<dbReference type="GO" id="GO:0005516">
    <property type="term" value="F:calmodulin binding"/>
    <property type="evidence" value="ECO:0007669"/>
    <property type="project" value="InterPro"/>
</dbReference>
<dbReference type="InterPro" id="IPR012417">
    <property type="entry name" value="CaM-bd_dom_pln"/>
</dbReference>
<proteinExistence type="predicted"/>
<name>A0AAD4XW31_9MAGN</name>
<protein>
    <recommendedName>
        <fullName evidence="2">Calmodulin-binding domain-containing protein</fullName>
    </recommendedName>
</protein>
<feature type="compositionally biased region" description="Basic and acidic residues" evidence="1">
    <location>
        <begin position="339"/>
        <end position="352"/>
    </location>
</feature>
<evidence type="ECO:0000259" key="2">
    <source>
        <dbReference type="SMART" id="SM01054"/>
    </source>
</evidence>
<feature type="domain" description="Calmodulin-binding" evidence="2">
    <location>
        <begin position="435"/>
        <end position="549"/>
    </location>
</feature>
<dbReference type="AlphaFoldDB" id="A0AAD4XW31"/>
<accession>A0AAD4XW31</accession>
<dbReference type="EMBL" id="JAJJMB010000931">
    <property type="protein sequence ID" value="KAI3960487.1"/>
    <property type="molecule type" value="Genomic_DNA"/>
</dbReference>
<dbReference type="PANTHER" id="PTHR33349">
    <property type="entry name" value="EMB|CAB62594.1"/>
    <property type="match status" value="1"/>
</dbReference>
<dbReference type="SMART" id="SM01054">
    <property type="entry name" value="CaM_binding"/>
    <property type="match status" value="1"/>
</dbReference>
<dbReference type="Pfam" id="PF07839">
    <property type="entry name" value="CaM_binding"/>
    <property type="match status" value="1"/>
</dbReference>
<evidence type="ECO:0000256" key="1">
    <source>
        <dbReference type="SAM" id="MobiDB-lite"/>
    </source>
</evidence>
<reference evidence="3" key="1">
    <citation type="submission" date="2022-04" db="EMBL/GenBank/DDBJ databases">
        <title>A functionally conserved STORR gene fusion in Papaver species that diverged 16.8 million years ago.</title>
        <authorList>
            <person name="Catania T."/>
        </authorList>
    </citation>
    <scope>NUCLEOTIDE SEQUENCE</scope>
    <source>
        <strain evidence="3">S-188037</strain>
    </source>
</reference>